<comment type="caution">
    <text evidence="2">The sequence shown here is derived from an EMBL/GenBank/DDBJ whole genome shotgun (WGS) entry which is preliminary data.</text>
</comment>
<reference evidence="2 3" key="1">
    <citation type="journal article" date="2019" name="ISME J.">
        <title>Genome analyses of uncultured TG2/ZB3 bacteria in 'Margulisbacteria' specifically attached to ectosymbiotic spirochetes of protists in the termite gut.</title>
        <authorList>
            <person name="Utami Y.D."/>
            <person name="Kuwahara H."/>
            <person name="Igai K."/>
            <person name="Murakami T."/>
            <person name="Sugaya K."/>
            <person name="Morikawa T."/>
            <person name="Nagura Y."/>
            <person name="Yuki M."/>
            <person name="Deevong P."/>
            <person name="Inoue T."/>
            <person name="Kihara K."/>
            <person name="Lo N."/>
            <person name="Yamada A."/>
            <person name="Ohkuma M."/>
            <person name="Hongoh Y."/>
        </authorList>
    </citation>
    <scope>NUCLEOTIDE SEQUENCE [LARGE SCALE GENOMIC DNA]</scope>
    <source>
        <strain evidence="2">NkOx7-01</strain>
    </source>
</reference>
<keyword evidence="3" id="KW-1185">Reference proteome</keyword>
<evidence type="ECO:0000313" key="3">
    <source>
        <dbReference type="Proteomes" id="UP000269352"/>
    </source>
</evidence>
<feature type="coiled-coil region" evidence="1">
    <location>
        <begin position="11"/>
        <end position="71"/>
    </location>
</feature>
<accession>A0A388T8Z8</accession>
<keyword evidence="1" id="KW-0175">Coiled coil</keyword>
<evidence type="ECO:0000313" key="2">
    <source>
        <dbReference type="EMBL" id="GBR73082.1"/>
    </source>
</evidence>
<evidence type="ECO:0000256" key="1">
    <source>
        <dbReference type="SAM" id="Coils"/>
    </source>
</evidence>
<proteinExistence type="predicted"/>
<sequence>MALNDIKKKILAEAQNRAKKILSAAEAESARRLSVAQKQLNTARKKADAELEKERAQAVRQRRQLLQMEIAQKSLGQKRAKLEQVLALAVKNLSGRKLKNYYAKVLRTVNFNGAKILAGGDKTMLAEVLQTLGAPDTPILTPQDWLAGRLEIDYGKARLDCSVELNARETAAASEAEIAARLWP</sequence>
<name>A0A388T8Z8_TERA1</name>
<gene>
    <name evidence="2" type="primary">ntpE</name>
    <name evidence="2" type="ORF">NO1_0528</name>
</gene>
<dbReference type="EMBL" id="BGZN01000006">
    <property type="protein sequence ID" value="GBR73082.1"/>
    <property type="molecule type" value="Genomic_DNA"/>
</dbReference>
<organism evidence="2 3">
    <name type="scientific">Termititenax aidoneus</name>
    <dbReference type="NCBI Taxonomy" id="2218524"/>
    <lineage>
        <taxon>Bacteria</taxon>
        <taxon>Bacillati</taxon>
        <taxon>Candidatus Margulisiibacteriota</taxon>
        <taxon>Candidatus Termititenacia</taxon>
        <taxon>Candidatus Termititenacales</taxon>
        <taxon>Candidatus Termititenacaceae</taxon>
        <taxon>Candidatus Termititenax</taxon>
    </lineage>
</organism>
<dbReference type="AlphaFoldDB" id="A0A388T8Z8"/>
<protein>
    <submittedName>
        <fullName evidence="2">Vacuolar type H+-transporting ATPase subunit E</fullName>
    </submittedName>
</protein>
<dbReference type="Proteomes" id="UP000269352">
    <property type="component" value="Unassembled WGS sequence"/>
</dbReference>